<comment type="caution">
    <text evidence="1">The sequence shown here is derived from an EMBL/GenBank/DDBJ whole genome shotgun (WGS) entry which is preliminary data.</text>
</comment>
<keyword evidence="2" id="KW-1185">Reference proteome</keyword>
<gene>
    <name evidence="1" type="ORF">GC097_32765</name>
</gene>
<dbReference type="Proteomes" id="UP000618579">
    <property type="component" value="Unassembled WGS sequence"/>
</dbReference>
<proteinExistence type="predicted"/>
<dbReference type="RefSeq" id="WP_171687547.1">
    <property type="nucleotide sequence ID" value="NZ_WHNZ01000086.1"/>
</dbReference>
<name>A0ABX2A169_9BACL</name>
<accession>A0ABX2A169</accession>
<evidence type="ECO:0000313" key="2">
    <source>
        <dbReference type="Proteomes" id="UP000618579"/>
    </source>
</evidence>
<evidence type="ECO:0000313" key="1">
    <source>
        <dbReference type="EMBL" id="NOV04743.1"/>
    </source>
</evidence>
<reference evidence="1 2" key="1">
    <citation type="submission" date="2019-10" db="EMBL/GenBank/DDBJ databases">
        <title>Description of Paenibacillus pedi sp. nov.</title>
        <authorList>
            <person name="Carlier A."/>
            <person name="Qi S."/>
        </authorList>
    </citation>
    <scope>NUCLEOTIDE SEQUENCE [LARGE SCALE GENOMIC DNA]</scope>
    <source>
        <strain evidence="1 2">LMG 31457</strain>
    </source>
</reference>
<organism evidence="1 2">
    <name type="scientific">Paenibacillus planticolens</name>
    <dbReference type="NCBI Taxonomy" id="2654976"/>
    <lineage>
        <taxon>Bacteria</taxon>
        <taxon>Bacillati</taxon>
        <taxon>Bacillota</taxon>
        <taxon>Bacilli</taxon>
        <taxon>Bacillales</taxon>
        <taxon>Paenibacillaceae</taxon>
        <taxon>Paenibacillus</taxon>
    </lineage>
</organism>
<dbReference type="EMBL" id="WHNZ01000086">
    <property type="protein sequence ID" value="NOV04743.1"/>
    <property type="molecule type" value="Genomic_DNA"/>
</dbReference>
<sequence>MTTAMFKTPTLCKYPDCRAVARNTWAFVPLCPGHHQTIRFETMNYYANRFGYSHRQHYHQIEPLVKEAWQSYAEYVKRQRGKGGEES</sequence>
<protein>
    <submittedName>
        <fullName evidence="1">Uncharacterized protein</fullName>
    </submittedName>
</protein>